<name>A0A023G4C1_AMBTT</name>
<feature type="compositionally biased region" description="Low complexity" evidence="1">
    <location>
        <begin position="208"/>
        <end position="218"/>
    </location>
</feature>
<feature type="compositionally biased region" description="Low complexity" evidence="1">
    <location>
        <begin position="163"/>
        <end position="194"/>
    </location>
</feature>
<organism evidence="3">
    <name type="scientific">Amblyomma triste</name>
    <name type="common">Neotropical tick</name>
    <dbReference type="NCBI Taxonomy" id="251400"/>
    <lineage>
        <taxon>Eukaryota</taxon>
        <taxon>Metazoa</taxon>
        <taxon>Ecdysozoa</taxon>
        <taxon>Arthropoda</taxon>
        <taxon>Chelicerata</taxon>
        <taxon>Arachnida</taxon>
        <taxon>Acari</taxon>
        <taxon>Parasitiformes</taxon>
        <taxon>Ixodida</taxon>
        <taxon>Ixodoidea</taxon>
        <taxon>Ixodidae</taxon>
        <taxon>Amblyomminae</taxon>
        <taxon>Amblyomma</taxon>
    </lineage>
</organism>
<feature type="region of interest" description="Disordered" evidence="1">
    <location>
        <begin position="120"/>
        <end position="230"/>
    </location>
</feature>
<dbReference type="AlphaFoldDB" id="A0A023G4C1"/>
<accession>A0A023G4C1</accession>
<reference evidence="3" key="1">
    <citation type="submission" date="2014-03" db="EMBL/GenBank/DDBJ databases">
        <title>The sialotranscriptome of Amblyomma triste, Amblyomma parvum and Amblyomma cajennense ticks, uncovered by 454-based RNA-seq.</title>
        <authorList>
            <person name="Garcia G.R."/>
            <person name="Gardinassi L.G."/>
            <person name="Ribeiro J.M."/>
            <person name="Anatriello E."/>
            <person name="Ferreira B.R."/>
            <person name="Moreira H.N."/>
            <person name="Mafra C."/>
            <person name="Olegario M.M."/>
            <person name="Szabo P.J."/>
            <person name="Miranda-Santos I.K."/>
            <person name="Maruyama S.R."/>
        </authorList>
    </citation>
    <scope>NUCLEOTIDE SEQUENCE</scope>
    <source>
        <strain evidence="3">Mato Grasso do Sul</strain>
        <tissue evidence="3">Salivary glands</tissue>
    </source>
</reference>
<keyword evidence="2" id="KW-0732">Signal</keyword>
<evidence type="ECO:0000256" key="1">
    <source>
        <dbReference type="SAM" id="MobiDB-lite"/>
    </source>
</evidence>
<evidence type="ECO:0000313" key="3">
    <source>
        <dbReference type="EMBL" id="JAC28597.1"/>
    </source>
</evidence>
<evidence type="ECO:0000256" key="2">
    <source>
        <dbReference type="SAM" id="SignalP"/>
    </source>
</evidence>
<feature type="chain" id="PRO_5001518195" evidence="2">
    <location>
        <begin position="30"/>
        <end position="230"/>
    </location>
</feature>
<proteinExistence type="evidence at transcript level"/>
<feature type="compositionally biased region" description="Pro residues" evidence="1">
    <location>
        <begin position="195"/>
        <end position="207"/>
    </location>
</feature>
<dbReference type="EMBL" id="GBBM01006821">
    <property type="protein sequence ID" value="JAC28597.1"/>
    <property type="molecule type" value="mRNA"/>
</dbReference>
<sequence>MKGAAFSAVQLPITLFLLIHSWYPHPANGQQQCKSPVCYFVNGDADCGPGCLCYSNPETPNDEEKGVCAGNYEHQPAQQHYGTTQGTSYIGGSGPSYGPMGQGGMGQGVLSSLGYGLSGIGRNSPAPMPSLGPSSLQNQPGTTPDITTKPGSGPVLTAKTPDAAPKPGSPQGQPSKPSITPSKSGSPSQPSGIRRPPPPPATKPRPLPLRTRPQSRPRAVSLPRPRLRRG</sequence>
<feature type="compositionally biased region" description="Polar residues" evidence="1">
    <location>
        <begin position="132"/>
        <end position="150"/>
    </location>
</feature>
<feature type="signal peptide" evidence="2">
    <location>
        <begin position="1"/>
        <end position="29"/>
    </location>
</feature>
<protein>
    <submittedName>
        <fullName evidence="3">Putative serine/threonine protein</fullName>
    </submittedName>
</protein>